<feature type="compositionally biased region" description="Gly residues" evidence="1">
    <location>
        <begin position="1"/>
        <end position="12"/>
    </location>
</feature>
<evidence type="ECO:0000313" key="5">
    <source>
        <dbReference type="Proteomes" id="UP001472866"/>
    </source>
</evidence>
<evidence type="ECO:0000256" key="1">
    <source>
        <dbReference type="SAM" id="MobiDB-lite"/>
    </source>
</evidence>
<evidence type="ECO:0000313" key="4">
    <source>
        <dbReference type="EMBL" id="WZN62509.1"/>
    </source>
</evidence>
<keyword evidence="2" id="KW-0812">Transmembrane</keyword>
<feature type="transmembrane region" description="Helical" evidence="2">
    <location>
        <begin position="167"/>
        <end position="188"/>
    </location>
</feature>
<dbReference type="Proteomes" id="UP001472866">
    <property type="component" value="Chromosome 06"/>
</dbReference>
<keyword evidence="5" id="KW-1185">Reference proteome</keyword>
<reference evidence="3" key="1">
    <citation type="submission" date="2021-01" db="EMBL/GenBank/DDBJ databases">
        <authorList>
            <person name="Corre E."/>
            <person name="Pelletier E."/>
            <person name="Niang G."/>
            <person name="Scheremetjew M."/>
            <person name="Finn R."/>
            <person name="Kale V."/>
            <person name="Holt S."/>
            <person name="Cochrane G."/>
            <person name="Meng A."/>
            <person name="Brown T."/>
            <person name="Cohen L."/>
        </authorList>
    </citation>
    <scope>NUCLEOTIDE SEQUENCE</scope>
    <source>
        <strain evidence="3">RCC1871</strain>
    </source>
</reference>
<protein>
    <recommendedName>
        <fullName evidence="6">MARVEL domain-containing protein</fullName>
    </recommendedName>
</protein>
<sequence>MMQSGGEGGGGAAPLPPSTSGPNATDRVKEQVENVTARATEAVQGAFTHPWLPVVFRGWVCLFSFLAWTITASCGSIGTDPVNFQLAAALCTWFFSLFWLLVEVFQVLDKPLCFPPGSKIVLSFEIYSDAAMAFLCFGAACSVAGLTSTTCTNSIWGSLANAECNKLLASNVFMWFTWLVQIIPLIIFTGPAIAKATESDEGTVLRSALGTRS</sequence>
<name>A0A7S3CH30_9CHLO</name>
<evidence type="ECO:0008006" key="6">
    <source>
        <dbReference type="Google" id="ProtNLM"/>
    </source>
</evidence>
<evidence type="ECO:0000256" key="2">
    <source>
        <dbReference type="SAM" id="Phobius"/>
    </source>
</evidence>
<evidence type="ECO:0000313" key="3">
    <source>
        <dbReference type="EMBL" id="CAE0196348.1"/>
    </source>
</evidence>
<feature type="transmembrane region" description="Helical" evidence="2">
    <location>
        <begin position="59"/>
        <end position="78"/>
    </location>
</feature>
<reference evidence="4 5" key="2">
    <citation type="submission" date="2024-03" db="EMBL/GenBank/DDBJ databases">
        <title>Complete genome sequence of the green alga Chloropicon roscoffensis RCC1871.</title>
        <authorList>
            <person name="Lemieux C."/>
            <person name="Pombert J.-F."/>
            <person name="Otis C."/>
            <person name="Turmel M."/>
        </authorList>
    </citation>
    <scope>NUCLEOTIDE SEQUENCE [LARGE SCALE GENOMIC DNA]</scope>
    <source>
        <strain evidence="4 5">RCC1871</strain>
    </source>
</reference>
<keyword evidence="2" id="KW-1133">Transmembrane helix</keyword>
<keyword evidence="2" id="KW-0472">Membrane</keyword>
<dbReference type="EMBL" id="HBHZ01012201">
    <property type="protein sequence ID" value="CAE0196348.1"/>
    <property type="molecule type" value="Transcribed_RNA"/>
</dbReference>
<feature type="transmembrane region" description="Helical" evidence="2">
    <location>
        <begin position="84"/>
        <end position="105"/>
    </location>
</feature>
<dbReference type="EMBL" id="CP151506">
    <property type="protein sequence ID" value="WZN62509.1"/>
    <property type="molecule type" value="Genomic_DNA"/>
</dbReference>
<feature type="transmembrane region" description="Helical" evidence="2">
    <location>
        <begin position="126"/>
        <end position="147"/>
    </location>
</feature>
<proteinExistence type="predicted"/>
<feature type="region of interest" description="Disordered" evidence="1">
    <location>
        <begin position="1"/>
        <end position="29"/>
    </location>
</feature>
<dbReference type="AlphaFoldDB" id="A0A7S3CH30"/>
<organism evidence="3">
    <name type="scientific">Chloropicon roscoffensis</name>
    <dbReference type="NCBI Taxonomy" id="1461544"/>
    <lineage>
        <taxon>Eukaryota</taxon>
        <taxon>Viridiplantae</taxon>
        <taxon>Chlorophyta</taxon>
        <taxon>Chloropicophyceae</taxon>
        <taxon>Chloropicales</taxon>
        <taxon>Chloropicaceae</taxon>
        <taxon>Chloropicon</taxon>
    </lineage>
</organism>
<gene>
    <name evidence="3" type="ORF">CROS1456_LOCUS9445</name>
    <name evidence="4" type="ORF">HKI87_06g40460</name>
</gene>
<accession>A0A7S3CH30</accession>